<feature type="compositionally biased region" description="Acidic residues" evidence="1">
    <location>
        <begin position="197"/>
        <end position="206"/>
    </location>
</feature>
<dbReference type="GeneTree" id="ENSGT00730000111596"/>
<feature type="region of interest" description="Disordered" evidence="1">
    <location>
        <begin position="152"/>
        <end position="371"/>
    </location>
</feature>
<dbReference type="OrthoDB" id="9451724at2759"/>
<dbReference type="AlphaFoldDB" id="A0A7N4NYQ9"/>
<feature type="region of interest" description="Disordered" evidence="1">
    <location>
        <begin position="1"/>
        <end position="47"/>
    </location>
</feature>
<feature type="compositionally biased region" description="Basic residues" evidence="1">
    <location>
        <begin position="233"/>
        <end position="246"/>
    </location>
</feature>
<dbReference type="KEGG" id="shr:100931341"/>
<protein>
    <submittedName>
        <fullName evidence="2">Uncharacterized protein</fullName>
    </submittedName>
</protein>
<gene>
    <name evidence="2" type="primary">LOC100931341</name>
</gene>
<reference evidence="2" key="3">
    <citation type="submission" date="2025-09" db="UniProtKB">
        <authorList>
            <consortium name="Ensembl"/>
        </authorList>
    </citation>
    <scope>IDENTIFICATION</scope>
</reference>
<name>A0A7N4NYQ9_SARHA</name>
<accession>A0A7N4NYQ9</accession>
<proteinExistence type="predicted"/>
<reference evidence="2" key="2">
    <citation type="submission" date="2025-08" db="UniProtKB">
        <authorList>
            <consortium name="Ensembl"/>
        </authorList>
    </citation>
    <scope>IDENTIFICATION</scope>
</reference>
<feature type="compositionally biased region" description="Polar residues" evidence="1">
    <location>
        <begin position="211"/>
        <end position="221"/>
    </location>
</feature>
<feature type="compositionally biased region" description="Basic residues" evidence="1">
    <location>
        <begin position="260"/>
        <end position="272"/>
    </location>
</feature>
<reference evidence="2 3" key="1">
    <citation type="journal article" date="2011" name="Proc. Natl. Acad. Sci. U.S.A.">
        <title>Genetic diversity and population structure of the endangered marsupial Sarcophilus harrisii (Tasmanian devil).</title>
        <authorList>
            <person name="Miller W."/>
            <person name="Hayes V.M."/>
            <person name="Ratan A."/>
            <person name="Petersen D.C."/>
            <person name="Wittekindt N.E."/>
            <person name="Miller J."/>
            <person name="Walenz B."/>
            <person name="Knight J."/>
            <person name="Qi J."/>
            <person name="Zhao F."/>
            <person name="Wang Q."/>
            <person name="Bedoya-Reina O.C."/>
            <person name="Katiyar N."/>
            <person name="Tomsho L.P."/>
            <person name="Kasson L.M."/>
            <person name="Hardie R.A."/>
            <person name="Woodbridge P."/>
            <person name="Tindall E.A."/>
            <person name="Bertelsen M.F."/>
            <person name="Dixon D."/>
            <person name="Pyecroft S."/>
            <person name="Helgen K.M."/>
            <person name="Lesk A.M."/>
            <person name="Pringle T.H."/>
            <person name="Patterson N."/>
            <person name="Zhang Y."/>
            <person name="Kreiss A."/>
            <person name="Woods G.M."/>
            <person name="Jones M.E."/>
            <person name="Schuster S.C."/>
        </authorList>
    </citation>
    <scope>NUCLEOTIDE SEQUENCE [LARGE SCALE GENOMIC DNA]</scope>
</reference>
<organism evidence="2 3">
    <name type="scientific">Sarcophilus harrisii</name>
    <name type="common">Tasmanian devil</name>
    <name type="synonym">Sarcophilus laniarius</name>
    <dbReference type="NCBI Taxonomy" id="9305"/>
    <lineage>
        <taxon>Eukaryota</taxon>
        <taxon>Metazoa</taxon>
        <taxon>Chordata</taxon>
        <taxon>Craniata</taxon>
        <taxon>Vertebrata</taxon>
        <taxon>Euteleostomi</taxon>
        <taxon>Mammalia</taxon>
        <taxon>Metatheria</taxon>
        <taxon>Dasyuromorphia</taxon>
        <taxon>Dasyuridae</taxon>
        <taxon>Sarcophilus</taxon>
    </lineage>
</organism>
<evidence type="ECO:0000313" key="3">
    <source>
        <dbReference type="Proteomes" id="UP000007648"/>
    </source>
</evidence>
<dbReference type="RefSeq" id="XP_003772756.2">
    <property type="nucleotide sequence ID" value="XM_003772708.3"/>
</dbReference>
<evidence type="ECO:0000313" key="2">
    <source>
        <dbReference type="Ensembl" id="ENSSHAP00000029597.1"/>
    </source>
</evidence>
<dbReference type="InParanoid" id="A0A7N4NYQ9"/>
<sequence length="371" mass="42430">MVKSQTSRPAVAGAGSTMTEAADPDGVSKEIVPESSEKSQDTQVKHRRRSVLRVSQLLLRAIAAHKGLTLTALKKEFGNAGYQVRRKCSRHSSEVPKPASVKATLLRVSGSKAEGYFRVWKSLKPIKKRTKKPPAEIEEVQQKRFDSLFSRRYRKHPQELSQPTLEDSSKPEMPAGLETPEMSETPHTSEERICVEQENENPENIEEVALSTVSGYSLSQKASKKTREEMKNKAKQQKIKKMKMKEKSKSQMGSTEGSKKSRTKKKIRRIKENKRAKINEDKKMKSKEKAKEKMREKNFDPEKREKPPQIRRRRGFCKRYSPNRSPASAKLNKIRGGRMKALEPRARRPYKVSPRKDSSRRENSQRIGGHP</sequence>
<evidence type="ECO:0000256" key="1">
    <source>
        <dbReference type="SAM" id="MobiDB-lite"/>
    </source>
</evidence>
<dbReference type="Ensembl" id="ENSSHAT00000050452.1">
    <property type="protein sequence ID" value="ENSSHAP00000029597.1"/>
    <property type="gene ID" value="ENSSHAG00000029127.1"/>
</dbReference>
<keyword evidence="3" id="KW-1185">Reference proteome</keyword>
<feature type="compositionally biased region" description="Basic and acidic residues" evidence="1">
    <location>
        <begin position="26"/>
        <end position="44"/>
    </location>
</feature>
<feature type="compositionally biased region" description="Basic and acidic residues" evidence="1">
    <location>
        <begin position="354"/>
        <end position="364"/>
    </location>
</feature>
<dbReference type="Proteomes" id="UP000007648">
    <property type="component" value="Unassembled WGS sequence"/>
</dbReference>
<feature type="compositionally biased region" description="Basic and acidic residues" evidence="1">
    <location>
        <begin position="273"/>
        <end position="308"/>
    </location>
</feature>
<dbReference type="GeneID" id="100931341"/>